<dbReference type="EMBL" id="CAUEEQ010027610">
    <property type="protein sequence ID" value="CAJ0947984.1"/>
    <property type="molecule type" value="Genomic_DNA"/>
</dbReference>
<protein>
    <submittedName>
        <fullName evidence="1">Uncharacterized protein</fullName>
    </submittedName>
</protein>
<evidence type="ECO:0000313" key="2">
    <source>
        <dbReference type="Proteomes" id="UP001176940"/>
    </source>
</evidence>
<dbReference type="Proteomes" id="UP001176940">
    <property type="component" value="Unassembled WGS sequence"/>
</dbReference>
<comment type="caution">
    <text evidence="1">The sequence shown here is derived from an EMBL/GenBank/DDBJ whole genome shotgun (WGS) entry which is preliminary data.</text>
</comment>
<dbReference type="PANTHER" id="PTHR35558">
    <property type="entry name" value="SGNH_HYDRO DOMAIN-CONTAINING PROTEIN"/>
    <property type="match status" value="1"/>
</dbReference>
<sequence>MDKEKGDRIKLDDRAKGEVYVCFEGPLGAHLKKEVKEKIWKDEYVEIFSLLPLEKFNLDKGKKEDSKKEEEEKRRWRLIPQTFANWQQAFFILAGVIGEKFSENCTGLFCYVDAIGEAYRAYGGQAWLRYDEQFRQRKAIRPEIKWEQNDIDSEKMECRLPEGKLLALRQEVMRCEKLRKCKAQKEEIRTQLSDLETYRPVSSNPTFDIARDIKGFIAHHLQEGSIDEKLGDYLFNQHPVLPVFYTLPKIHKHPSRPPGRPIVASTNSLLSPLAITLEKILSPLVPRIKSFLKDTSQFWSHFET</sequence>
<keyword evidence="2" id="KW-1185">Reference proteome</keyword>
<accession>A0ABN9LQH7</accession>
<dbReference type="PANTHER" id="PTHR35558:SF1">
    <property type="entry name" value="ENDONUCLEASE_EXONUCLEASE_PHOSPHATASE DOMAIN-CONTAINING PROTEIN"/>
    <property type="match status" value="1"/>
</dbReference>
<organism evidence="1 2">
    <name type="scientific">Ranitomeya imitator</name>
    <name type="common">mimic poison frog</name>
    <dbReference type="NCBI Taxonomy" id="111125"/>
    <lineage>
        <taxon>Eukaryota</taxon>
        <taxon>Metazoa</taxon>
        <taxon>Chordata</taxon>
        <taxon>Craniata</taxon>
        <taxon>Vertebrata</taxon>
        <taxon>Euteleostomi</taxon>
        <taxon>Amphibia</taxon>
        <taxon>Batrachia</taxon>
        <taxon>Anura</taxon>
        <taxon>Neobatrachia</taxon>
        <taxon>Hyloidea</taxon>
        <taxon>Dendrobatidae</taxon>
        <taxon>Dendrobatinae</taxon>
        <taxon>Ranitomeya</taxon>
    </lineage>
</organism>
<gene>
    <name evidence="1" type="ORF">RIMI_LOCUS11915170</name>
</gene>
<evidence type="ECO:0000313" key="1">
    <source>
        <dbReference type="EMBL" id="CAJ0947984.1"/>
    </source>
</evidence>
<proteinExistence type="predicted"/>
<reference evidence="1" key="1">
    <citation type="submission" date="2023-07" db="EMBL/GenBank/DDBJ databases">
        <authorList>
            <person name="Stuckert A."/>
        </authorList>
    </citation>
    <scope>NUCLEOTIDE SEQUENCE</scope>
</reference>
<name>A0ABN9LQH7_9NEOB</name>